<feature type="transmembrane region" description="Helical" evidence="1">
    <location>
        <begin position="42"/>
        <end position="63"/>
    </location>
</feature>
<keyword evidence="1" id="KW-1133">Transmembrane helix</keyword>
<dbReference type="GeneID" id="1466087"/>
<keyword evidence="1" id="KW-0472">Membrane</keyword>
<dbReference type="Proteomes" id="UP000257123">
    <property type="component" value="Unassembled WGS sequence"/>
</dbReference>
<evidence type="ECO:0000313" key="6">
    <source>
        <dbReference type="Proteomes" id="UP000257123"/>
    </source>
</evidence>
<feature type="transmembrane region" description="Helical" evidence="1">
    <location>
        <begin position="12"/>
        <end position="30"/>
    </location>
</feature>
<reference evidence="2" key="2">
    <citation type="journal article" date="2020" name="bioRxiv">
        <title>A rank-normalized archaeal taxonomy based on genome phylogeny resolves widespread incomplete and uneven classifications.</title>
        <authorList>
            <person name="Rinke C."/>
            <person name="Chuvochina M."/>
            <person name="Mussig A.J."/>
            <person name="Chaumeil P.-A."/>
            <person name="Waite D.W."/>
            <person name="Whitman W.B."/>
            <person name="Parks D.H."/>
            <person name="Hugenholtz P."/>
        </authorList>
    </citation>
    <scope>NUCLEOTIDE SEQUENCE</scope>
    <source>
        <strain evidence="2">UBA8839</strain>
    </source>
</reference>
<dbReference type="OrthoDB" id="29182at2157"/>
<keyword evidence="1" id="KW-0812">Transmembrane</keyword>
<proteinExistence type="predicted"/>
<sequence length="71" mass="7801">MKKALIVVGASYLILLAFFAIATWLLPLLRQRVLGGFTIGDVVTIIVVLLYGLFIYLAGFYLVRGSCKSGY</sequence>
<evidence type="ECO:0000313" key="3">
    <source>
        <dbReference type="EMBL" id="RFA93277.1"/>
    </source>
</evidence>
<protein>
    <submittedName>
        <fullName evidence="4">Uncharacterized protein</fullName>
    </submittedName>
</protein>
<dbReference type="AlphaFoldDB" id="A0A371R343"/>
<evidence type="ECO:0000256" key="1">
    <source>
        <dbReference type="SAM" id="Phobius"/>
    </source>
</evidence>
<evidence type="ECO:0000313" key="4">
    <source>
        <dbReference type="EMBL" id="RFA98215.1"/>
    </source>
</evidence>
<accession>A0A371R343</accession>
<evidence type="ECO:0000313" key="2">
    <source>
        <dbReference type="EMBL" id="HII46585.1"/>
    </source>
</evidence>
<dbReference type="EMBL" id="NMUE01000066">
    <property type="protein sequence ID" value="RFA93277.1"/>
    <property type="molecule type" value="Genomic_DNA"/>
</dbReference>
<reference evidence="5 6" key="1">
    <citation type="submission" date="2017-07" db="EMBL/GenBank/DDBJ databases">
        <title>Draft genome sequence of aerobic hyperthermophilic archaea, Pyrobaculum aerophilum YKB31 and YKB32.</title>
        <authorList>
            <person name="Mochizuki T."/>
            <person name="Berliner A.J."/>
            <person name="Yoshida-Takashima Y."/>
            <person name="Takaki Y."/>
            <person name="Nunoura T."/>
            <person name="Takai K."/>
        </authorList>
    </citation>
    <scope>NUCLEOTIDE SEQUENCE [LARGE SCALE GENOMIC DNA]</scope>
    <source>
        <strain evidence="3 6">YKB31</strain>
        <strain evidence="4 5">YKB32</strain>
    </source>
</reference>
<dbReference type="RefSeq" id="WP_116422043.1">
    <property type="nucleotide sequence ID" value="NZ_DAIOPL010000012.1"/>
</dbReference>
<gene>
    <name evidence="3" type="ORF">CGL51_13250</name>
    <name evidence="4" type="ORF">CGL52_07610</name>
    <name evidence="2" type="ORF">HA333_03800</name>
</gene>
<name>A0A371R343_9CREN</name>
<evidence type="ECO:0000313" key="5">
    <source>
        <dbReference type="Proteomes" id="UP000256877"/>
    </source>
</evidence>
<dbReference type="EMBL" id="NMUF01000019">
    <property type="protein sequence ID" value="RFA98215.1"/>
    <property type="molecule type" value="Genomic_DNA"/>
</dbReference>
<organism evidence="4 5">
    <name type="scientific">Pyrobaculum aerophilum</name>
    <dbReference type="NCBI Taxonomy" id="13773"/>
    <lineage>
        <taxon>Archaea</taxon>
        <taxon>Thermoproteota</taxon>
        <taxon>Thermoprotei</taxon>
        <taxon>Thermoproteales</taxon>
        <taxon>Thermoproteaceae</taxon>
        <taxon>Pyrobaculum</taxon>
    </lineage>
</organism>
<dbReference type="EMBL" id="DUJP01000016">
    <property type="protein sequence ID" value="HII46585.1"/>
    <property type="molecule type" value="Genomic_DNA"/>
</dbReference>
<comment type="caution">
    <text evidence="4">The sequence shown here is derived from an EMBL/GenBank/DDBJ whole genome shotgun (WGS) entry which is preliminary data.</text>
</comment>
<dbReference type="Proteomes" id="UP000256877">
    <property type="component" value="Unassembled WGS sequence"/>
</dbReference>
<dbReference type="Proteomes" id="UP000651120">
    <property type="component" value="Unassembled WGS sequence"/>
</dbReference>